<reference evidence="2" key="1">
    <citation type="submission" date="2023-04" db="EMBL/GenBank/DDBJ databases">
        <title>Comparative genomic analysis of Cohnella hashimotonis sp. nov., isolated from the International Space Station.</title>
        <authorList>
            <person name="Venkateswaran K."/>
            <person name="Simpson A."/>
        </authorList>
    </citation>
    <scope>NUCLEOTIDE SEQUENCE</scope>
    <source>
        <strain evidence="2">F6_2S_P_1</strain>
    </source>
</reference>
<proteinExistence type="predicted"/>
<protein>
    <submittedName>
        <fullName evidence="2">Extracellular solute-binding protein</fullName>
    </submittedName>
</protein>
<dbReference type="EMBL" id="JAGRPV010000001">
    <property type="protein sequence ID" value="MDI4649013.1"/>
    <property type="molecule type" value="Genomic_DNA"/>
</dbReference>
<name>A0ABT6TS10_9BACL</name>
<dbReference type="Gene3D" id="2.60.120.260">
    <property type="entry name" value="Galactose-binding domain-like"/>
    <property type="match status" value="2"/>
</dbReference>
<comment type="caution">
    <text evidence="2">The sequence shown here is derived from an EMBL/GenBank/DDBJ whole genome shotgun (WGS) entry which is preliminary data.</text>
</comment>
<sequence length="976" mass="109885">MVDVGKLKRRMLPAAALLLMALVGTASGAAIAETVNKETEARPALINDGVTTYAEWLDTQPVDQARSDLDRVEVSAVHYANVSSEAAFQVAGDQLIWSESETEDWAEWEINVAQDGLYNIGLVYASANDSGLDIVRKLEIDGASPYAEAERIVLKRQFADEAYPPLRDEFDNDIRPRSVERKDWQDALLTDYSADTEPLLWRLTAGKHTIRLLSDREPITLKSLYIAAPIRTPDYQAYKAAMPADTTEGDWISIYEAEHSAAKSNTSLTLQSIDASLISPPTDGSVRYNTIGGEQFRSSGEWIEWDFEVPHDGVYHIGFKFLQAYINNSYAHRTIEIDGTSPFAELRRAAFPYNTKWSWSGMTLSDEQDAPYDIYLTKGAHRLRMTVTAAPVKGAYDRLLAGIDLAGTLEQKIRKVTGNFERSGANADVNRDWQLEKYIPDLGDQLSNIIEQLNDLADEMRSLTTGSSEMESAIRLAVRDFIRMKSNPRDIPGSLADFTNLRQNLGFWAYRMLDQPLLLDYFWVAEPGAKLPKAAPGFLDSIGHSLKGFFTSFTVDYDFRRNNPKAIDVWVNRSRDYVNLIQQLADEDFTAKTGIAVNVNIVPDPQLFVLGNIAGIQPDVALGVDQTLPVDLATRGALTKLNAFPGYAETASQFLPGALRALHYDQDDYGLPETQSFNLLVYRTDILDSLGIEPPRTWDDLVKVLPSLQQNGYDFYLPPSDYSPFILQNGGSYYTDDGMQSALGTEAAFKGFQQWTDMFNLYQLPKEVPSFYTHFRMGDIPIGVVDYNTYLQIQFGAPELTGKWKVATIPGTAQSDGKIARWSGGALFAGVIFKASQKQEHAWAFLQWWVSAQTQTRFGNEIEAMYGPEYRWNTANQQAFRQLPWPKDQLPVMLEQLGWYQEIPQLPGGYFTGRQMDFAWIDVVGSRKNAREALRKAVDEINREMVRKQIEFGLRNREARIVRTLDVLPLNEHQEE</sequence>
<dbReference type="RefSeq" id="WP_282911681.1">
    <property type="nucleotide sequence ID" value="NZ_JAGRPV010000001.1"/>
</dbReference>
<dbReference type="PANTHER" id="PTHR43649:SF27">
    <property type="entry name" value="EXTRACELLULAR SOLUTE-BINDING PROTEIN FAMILY 1"/>
    <property type="match status" value="1"/>
</dbReference>
<dbReference type="Proteomes" id="UP001161691">
    <property type="component" value="Unassembled WGS sequence"/>
</dbReference>
<accession>A0ABT6TS10</accession>
<evidence type="ECO:0000256" key="1">
    <source>
        <dbReference type="SAM" id="SignalP"/>
    </source>
</evidence>
<dbReference type="SUPFAM" id="SSF53850">
    <property type="entry name" value="Periplasmic binding protein-like II"/>
    <property type="match status" value="1"/>
</dbReference>
<keyword evidence="1" id="KW-0732">Signal</keyword>
<organism evidence="2 3">
    <name type="scientific">Cohnella hashimotonis</name>
    <dbReference type="NCBI Taxonomy" id="2826895"/>
    <lineage>
        <taxon>Bacteria</taxon>
        <taxon>Bacillati</taxon>
        <taxon>Bacillota</taxon>
        <taxon>Bacilli</taxon>
        <taxon>Bacillales</taxon>
        <taxon>Paenibacillaceae</taxon>
        <taxon>Cohnella</taxon>
    </lineage>
</organism>
<gene>
    <name evidence="2" type="ORF">KB449_29010</name>
</gene>
<dbReference type="InterPro" id="IPR006059">
    <property type="entry name" value="SBP"/>
</dbReference>
<evidence type="ECO:0000313" key="2">
    <source>
        <dbReference type="EMBL" id="MDI4649013.1"/>
    </source>
</evidence>
<evidence type="ECO:0000313" key="3">
    <source>
        <dbReference type="Proteomes" id="UP001161691"/>
    </source>
</evidence>
<dbReference type="Pfam" id="PF01547">
    <property type="entry name" value="SBP_bac_1"/>
    <property type="match status" value="1"/>
</dbReference>
<keyword evidence="3" id="KW-1185">Reference proteome</keyword>
<feature type="signal peptide" evidence="1">
    <location>
        <begin position="1"/>
        <end position="32"/>
    </location>
</feature>
<dbReference type="Gene3D" id="3.40.190.10">
    <property type="entry name" value="Periplasmic binding protein-like II"/>
    <property type="match status" value="1"/>
</dbReference>
<dbReference type="InterPro" id="IPR050490">
    <property type="entry name" value="Bact_solute-bd_prot1"/>
</dbReference>
<feature type="chain" id="PRO_5046784051" evidence="1">
    <location>
        <begin position="33"/>
        <end position="976"/>
    </location>
</feature>
<dbReference type="PANTHER" id="PTHR43649">
    <property type="entry name" value="ARABINOSE-BINDING PROTEIN-RELATED"/>
    <property type="match status" value="1"/>
</dbReference>